<dbReference type="KEGG" id="hbs:IPV69_13350"/>
<dbReference type="AlphaFoldDB" id="A0A7M2X5F3"/>
<dbReference type="EMBL" id="CP063458">
    <property type="protein sequence ID" value="QOV92281.1"/>
    <property type="molecule type" value="Genomic_DNA"/>
</dbReference>
<protein>
    <submittedName>
        <fullName evidence="2">Uncharacterized protein</fullName>
    </submittedName>
</protein>
<sequence>MAKAKKQDNASEPTDPKPAKATAKKTDAAAPAATPAATPVEAAAPEGKAKKASKAKSAPKAEAPAGEVKAATAPAAAPAPAAKPAEAPAAKPAAKPAAAATPKAAPKAAKAAAPAQKPAAPAGSKPAFPGIDTNLAARAAANLVANRDLLGGLNLTPTASAGQPKPAGDAAKPEAKVESTSFKNLKQNLAQPTAGLNKMLGFSSNTKKGGLPFAGGGPGAKGQSSGGGAGGGNKLGVPRRTSGG</sequence>
<name>A0A7M2X5F3_9BACT</name>
<accession>A0A7M2X5F3</accession>
<feature type="region of interest" description="Disordered" evidence="1">
    <location>
        <begin position="1"/>
        <end position="130"/>
    </location>
</feature>
<keyword evidence="3" id="KW-1185">Reference proteome</keyword>
<feature type="compositionally biased region" description="Low complexity" evidence="1">
    <location>
        <begin position="28"/>
        <end position="46"/>
    </location>
</feature>
<organism evidence="2 3">
    <name type="scientific">Humisphaera borealis</name>
    <dbReference type="NCBI Taxonomy" id="2807512"/>
    <lineage>
        <taxon>Bacteria</taxon>
        <taxon>Pseudomonadati</taxon>
        <taxon>Planctomycetota</taxon>
        <taxon>Phycisphaerae</taxon>
        <taxon>Tepidisphaerales</taxon>
        <taxon>Tepidisphaeraceae</taxon>
        <taxon>Humisphaera</taxon>
    </lineage>
</organism>
<evidence type="ECO:0000313" key="2">
    <source>
        <dbReference type="EMBL" id="QOV92281.1"/>
    </source>
</evidence>
<gene>
    <name evidence="2" type="ORF">IPV69_13350</name>
</gene>
<feature type="compositionally biased region" description="Basic and acidic residues" evidence="1">
    <location>
        <begin position="1"/>
        <end position="18"/>
    </location>
</feature>
<evidence type="ECO:0000313" key="3">
    <source>
        <dbReference type="Proteomes" id="UP000593765"/>
    </source>
</evidence>
<proteinExistence type="predicted"/>
<feature type="compositionally biased region" description="Polar residues" evidence="1">
    <location>
        <begin position="178"/>
        <end position="191"/>
    </location>
</feature>
<evidence type="ECO:0000256" key="1">
    <source>
        <dbReference type="SAM" id="MobiDB-lite"/>
    </source>
</evidence>
<dbReference type="RefSeq" id="WP_206295615.1">
    <property type="nucleotide sequence ID" value="NZ_CP063458.1"/>
</dbReference>
<feature type="region of interest" description="Disordered" evidence="1">
    <location>
        <begin position="152"/>
        <end position="244"/>
    </location>
</feature>
<feature type="compositionally biased region" description="Low complexity" evidence="1">
    <location>
        <begin position="55"/>
        <end position="127"/>
    </location>
</feature>
<feature type="compositionally biased region" description="Gly residues" evidence="1">
    <location>
        <begin position="212"/>
        <end position="234"/>
    </location>
</feature>
<dbReference type="Proteomes" id="UP000593765">
    <property type="component" value="Chromosome"/>
</dbReference>
<reference evidence="2 3" key="1">
    <citation type="submission" date="2020-10" db="EMBL/GenBank/DDBJ databases">
        <title>Wide distribution of Phycisphaera-like planctomycetes from WD2101 soil group in peatlands and genome analysis of the first cultivated representative.</title>
        <authorList>
            <person name="Dedysh S.N."/>
            <person name="Beletsky A.V."/>
            <person name="Ivanova A."/>
            <person name="Kulichevskaya I.S."/>
            <person name="Suzina N.E."/>
            <person name="Philippov D.A."/>
            <person name="Rakitin A.L."/>
            <person name="Mardanov A.V."/>
            <person name="Ravin N.V."/>
        </authorList>
    </citation>
    <scope>NUCLEOTIDE SEQUENCE [LARGE SCALE GENOMIC DNA]</scope>
    <source>
        <strain evidence="2 3">M1803</strain>
    </source>
</reference>